<reference evidence="4 5" key="1">
    <citation type="submission" date="2016-11" db="EMBL/GenBank/DDBJ databases">
        <title>Draft Genome Assembly of Colletotrichum chlorophyti a pathogen of herbaceous plants.</title>
        <authorList>
            <person name="Gan P."/>
            <person name="Narusaka M."/>
            <person name="Tsushima A."/>
            <person name="Narusaka Y."/>
            <person name="Takano Y."/>
            <person name="Shirasu K."/>
        </authorList>
    </citation>
    <scope>NUCLEOTIDE SEQUENCE [LARGE SCALE GENOMIC DNA]</scope>
    <source>
        <strain evidence="4 5">NTL11</strain>
    </source>
</reference>
<protein>
    <submittedName>
        <fullName evidence="4">Aldehyde reductase 2-like protein 4</fullName>
    </submittedName>
</protein>
<evidence type="ECO:0000313" key="4">
    <source>
        <dbReference type="EMBL" id="OLN87542.1"/>
    </source>
</evidence>
<accession>A0A1Q8RTA0</accession>
<evidence type="ECO:0000313" key="5">
    <source>
        <dbReference type="Proteomes" id="UP000186583"/>
    </source>
</evidence>
<dbReference type="Pfam" id="PF01370">
    <property type="entry name" value="Epimerase"/>
    <property type="match status" value="1"/>
</dbReference>
<evidence type="ECO:0000256" key="1">
    <source>
        <dbReference type="ARBA" id="ARBA00023002"/>
    </source>
</evidence>
<gene>
    <name evidence="4" type="ORF">CCHL11_06200</name>
</gene>
<dbReference type="SUPFAM" id="SSF51735">
    <property type="entry name" value="NAD(P)-binding Rossmann-fold domains"/>
    <property type="match status" value="1"/>
</dbReference>
<dbReference type="OrthoDB" id="2735536at2759"/>
<evidence type="ECO:0000259" key="3">
    <source>
        <dbReference type="Pfam" id="PF01370"/>
    </source>
</evidence>
<dbReference type="EMBL" id="MPGH01000091">
    <property type="protein sequence ID" value="OLN87542.1"/>
    <property type="molecule type" value="Genomic_DNA"/>
</dbReference>
<dbReference type="AlphaFoldDB" id="A0A1Q8RTA0"/>
<comment type="similarity">
    <text evidence="2">Belongs to the NAD(P)-dependent epimerase/dehydratase family. Dihydroflavonol-4-reductase subfamily.</text>
</comment>
<proteinExistence type="inferred from homology"/>
<dbReference type="InterPro" id="IPR001509">
    <property type="entry name" value="Epimerase_deHydtase"/>
</dbReference>
<comment type="caution">
    <text evidence="4">The sequence shown here is derived from an EMBL/GenBank/DDBJ whole genome shotgun (WGS) entry which is preliminary data.</text>
</comment>
<organism evidence="4 5">
    <name type="scientific">Colletotrichum chlorophyti</name>
    <dbReference type="NCBI Taxonomy" id="708187"/>
    <lineage>
        <taxon>Eukaryota</taxon>
        <taxon>Fungi</taxon>
        <taxon>Dikarya</taxon>
        <taxon>Ascomycota</taxon>
        <taxon>Pezizomycotina</taxon>
        <taxon>Sordariomycetes</taxon>
        <taxon>Hypocreomycetidae</taxon>
        <taxon>Glomerellales</taxon>
        <taxon>Glomerellaceae</taxon>
        <taxon>Colletotrichum</taxon>
    </lineage>
</organism>
<dbReference type="GO" id="GO:0016616">
    <property type="term" value="F:oxidoreductase activity, acting on the CH-OH group of donors, NAD or NADP as acceptor"/>
    <property type="evidence" value="ECO:0007669"/>
    <property type="project" value="TreeGrafter"/>
</dbReference>
<dbReference type="Gene3D" id="3.40.50.720">
    <property type="entry name" value="NAD(P)-binding Rossmann-like Domain"/>
    <property type="match status" value="1"/>
</dbReference>
<name>A0A1Q8RTA0_9PEZI</name>
<dbReference type="InterPro" id="IPR036291">
    <property type="entry name" value="NAD(P)-bd_dom_sf"/>
</dbReference>
<dbReference type="PANTHER" id="PTHR10366">
    <property type="entry name" value="NAD DEPENDENT EPIMERASE/DEHYDRATASE"/>
    <property type="match status" value="1"/>
</dbReference>
<dbReference type="STRING" id="708187.A0A1Q8RTA0"/>
<dbReference type="InterPro" id="IPR050425">
    <property type="entry name" value="NAD(P)_dehydrat-like"/>
</dbReference>
<dbReference type="Proteomes" id="UP000186583">
    <property type="component" value="Unassembled WGS sequence"/>
</dbReference>
<sequence>METPNKFAIPKGSTVLIVGANGFIASHIVNQFLHFGFKVRGTVRDPSKNAWLSALFDKKYGIGNFELIAAPNLMLEGALNEAVKGTSAVVHVASLVSFDPDPNKVIPPALKLVTNALQSAYREPSVKRFVLTSSSTTTIPCKMEGNLEGRVITSDTWSEDAVDLAMAPPPYTADRSAAVYAASKIMQERRLWSFFEEEKDKRPDMVVNTVLPAMSFGRSLDPINQGHASSSRIIENLWRGLPIPAPFLPPRMFSDVEDVAVLHVAATILPSVNGERICCFAETFNWNRVLAILRKQNPDHKFPEDFEGNECRHQILTRQRAEEVLKIMGRKGLTSLEESIRLNTEDLCQTA</sequence>
<keyword evidence="5" id="KW-1185">Reference proteome</keyword>
<evidence type="ECO:0000256" key="2">
    <source>
        <dbReference type="ARBA" id="ARBA00023445"/>
    </source>
</evidence>
<feature type="domain" description="NAD-dependent epimerase/dehydratase" evidence="3">
    <location>
        <begin position="15"/>
        <end position="266"/>
    </location>
</feature>
<keyword evidence="1" id="KW-0560">Oxidoreductase</keyword>
<dbReference type="PANTHER" id="PTHR10366:SF562">
    <property type="entry name" value="ALDEHYDE REDUCTASE II (AFU_ORTHOLOGUE AFUA_1G11360)"/>
    <property type="match status" value="1"/>
</dbReference>